<dbReference type="EMBL" id="RQZG01000002">
    <property type="protein sequence ID" value="RRD06585.1"/>
    <property type="molecule type" value="Genomic_DNA"/>
</dbReference>
<dbReference type="SFLD" id="SFLDS00005">
    <property type="entry name" value="Isoprenoid_Synthase_Type_I"/>
    <property type="match status" value="1"/>
</dbReference>
<dbReference type="SUPFAM" id="SSF48576">
    <property type="entry name" value="Terpenoid synthases"/>
    <property type="match status" value="1"/>
</dbReference>
<keyword evidence="4" id="KW-0479">Metal-binding</keyword>
<dbReference type="InterPro" id="IPR008949">
    <property type="entry name" value="Isoprenoid_synthase_dom_sf"/>
</dbReference>
<evidence type="ECO:0000256" key="4">
    <source>
        <dbReference type="ARBA" id="ARBA00022723"/>
    </source>
</evidence>
<keyword evidence="3 6" id="KW-0808">Transferase</keyword>
<evidence type="ECO:0000313" key="8">
    <source>
        <dbReference type="Proteomes" id="UP000280819"/>
    </source>
</evidence>
<dbReference type="Proteomes" id="UP000280819">
    <property type="component" value="Unassembled WGS sequence"/>
</dbReference>
<dbReference type="GO" id="GO:0004659">
    <property type="term" value="F:prenyltransferase activity"/>
    <property type="evidence" value="ECO:0007669"/>
    <property type="project" value="InterPro"/>
</dbReference>
<dbReference type="InterPro" id="IPR033749">
    <property type="entry name" value="Polyprenyl_synt_CS"/>
</dbReference>
<dbReference type="SFLD" id="SFLDG01017">
    <property type="entry name" value="Polyprenyl_Transferase_Like"/>
    <property type="match status" value="1"/>
</dbReference>
<dbReference type="PROSITE" id="PS00723">
    <property type="entry name" value="POLYPRENYL_SYNTHASE_1"/>
    <property type="match status" value="1"/>
</dbReference>
<evidence type="ECO:0000256" key="3">
    <source>
        <dbReference type="ARBA" id="ARBA00022679"/>
    </source>
</evidence>
<dbReference type="Pfam" id="PF00348">
    <property type="entry name" value="polyprenyl_synt"/>
    <property type="match status" value="1"/>
</dbReference>
<dbReference type="GO" id="GO:0046872">
    <property type="term" value="F:metal ion binding"/>
    <property type="evidence" value="ECO:0007669"/>
    <property type="project" value="UniProtKB-KW"/>
</dbReference>
<proteinExistence type="inferred from homology"/>
<gene>
    <name evidence="7" type="ORF">EII34_02870</name>
</gene>
<evidence type="ECO:0000256" key="6">
    <source>
        <dbReference type="RuleBase" id="RU004466"/>
    </source>
</evidence>
<keyword evidence="5" id="KW-0460">Magnesium</keyword>
<comment type="similarity">
    <text evidence="2 6">Belongs to the FPP/GGPP synthase family.</text>
</comment>
<dbReference type="OrthoDB" id="4497239at2"/>
<dbReference type="AlphaFoldDB" id="A0A3P1TBJ9"/>
<evidence type="ECO:0000256" key="5">
    <source>
        <dbReference type="ARBA" id="ARBA00022842"/>
    </source>
</evidence>
<comment type="caution">
    <text evidence="7">The sequence shown here is derived from an EMBL/GenBank/DDBJ whole genome shotgun (WGS) entry which is preliminary data.</text>
</comment>
<name>A0A3P1TBJ9_9ACTN</name>
<evidence type="ECO:0000256" key="1">
    <source>
        <dbReference type="ARBA" id="ARBA00001946"/>
    </source>
</evidence>
<protein>
    <submittedName>
        <fullName evidence="7">Polyprenyl synthetase family protein</fullName>
    </submittedName>
</protein>
<dbReference type="PANTHER" id="PTHR12001">
    <property type="entry name" value="GERANYLGERANYL PYROPHOSPHATE SYNTHASE"/>
    <property type="match status" value="1"/>
</dbReference>
<organism evidence="7 8">
    <name type="scientific">Arachnia propionica</name>
    <dbReference type="NCBI Taxonomy" id="1750"/>
    <lineage>
        <taxon>Bacteria</taxon>
        <taxon>Bacillati</taxon>
        <taxon>Actinomycetota</taxon>
        <taxon>Actinomycetes</taxon>
        <taxon>Propionibacteriales</taxon>
        <taxon>Propionibacteriaceae</taxon>
        <taxon>Arachnia</taxon>
    </lineage>
</organism>
<dbReference type="GO" id="GO:0008299">
    <property type="term" value="P:isoprenoid biosynthetic process"/>
    <property type="evidence" value="ECO:0007669"/>
    <property type="project" value="InterPro"/>
</dbReference>
<comment type="cofactor">
    <cofactor evidence="1">
        <name>Mg(2+)</name>
        <dbReference type="ChEBI" id="CHEBI:18420"/>
    </cofactor>
</comment>
<dbReference type="CDD" id="cd00685">
    <property type="entry name" value="Trans_IPPS_HT"/>
    <property type="match status" value="1"/>
</dbReference>
<evidence type="ECO:0000313" key="7">
    <source>
        <dbReference type="EMBL" id="RRD06585.1"/>
    </source>
</evidence>
<reference evidence="7 8" key="1">
    <citation type="submission" date="2018-11" db="EMBL/GenBank/DDBJ databases">
        <title>Genomes From Bacteria Associated with the Canine Oral Cavity: a Test Case for Automated Genome-Based Taxonomic Assignment.</title>
        <authorList>
            <person name="Coil D.A."/>
            <person name="Jospin G."/>
            <person name="Darling A.E."/>
            <person name="Wallis C."/>
            <person name="Davis I.J."/>
            <person name="Harris S."/>
            <person name="Eisen J.A."/>
            <person name="Holcombe L.J."/>
            <person name="O'Flynn C."/>
        </authorList>
    </citation>
    <scope>NUCLEOTIDE SEQUENCE [LARGE SCALE GENOMIC DNA]</scope>
    <source>
        <strain evidence="7 8">OH887_COT-365</strain>
    </source>
</reference>
<dbReference type="PANTHER" id="PTHR12001:SF85">
    <property type="entry name" value="SHORT CHAIN ISOPRENYL DIPHOSPHATE SYNTHASE"/>
    <property type="match status" value="1"/>
</dbReference>
<dbReference type="InterPro" id="IPR000092">
    <property type="entry name" value="Polyprenyl_synt"/>
</dbReference>
<accession>A0A3P1TBJ9</accession>
<dbReference type="Gene3D" id="1.10.600.10">
    <property type="entry name" value="Farnesyl Diphosphate Synthase"/>
    <property type="match status" value="1"/>
</dbReference>
<sequence length="358" mass="37794">MPTPFADDPLAPAFTESVAAAITTFLDSRTALAEHIGALPVLEQARVATSGGKRLRPAFCYWGHAAVARPDDHGALIRAASSLELLHASLLVHDDLIDASDTRRGMPAAHRAFAATLGGERAEAFGVAAAILTGDVLFDLSVTMFESSGLTREALERGRPVLQEMRHEVLLGQYVDVAAGFDATGVGSPEQLLEQAERVLEYKSARYSVARPLQLGASLAGGTITQVAALGAFGSLIGQAFQLRDDVLGVFGDPEVTGKPAGDDLREGKRTVLVLAALGGSDDTDRDRLLSVLGHPTDPAGIDRARRIIMDSGALQAVESRIEASHAQALAQLRSADLSSEAVQALTQLAERAIHRDR</sequence>
<evidence type="ECO:0000256" key="2">
    <source>
        <dbReference type="ARBA" id="ARBA00006706"/>
    </source>
</evidence>
<dbReference type="PROSITE" id="PS00444">
    <property type="entry name" value="POLYPRENYL_SYNTHASE_2"/>
    <property type="match status" value="1"/>
</dbReference>
<dbReference type="RefSeq" id="WP_124842732.1">
    <property type="nucleotide sequence ID" value="NZ_RQZG01000002.1"/>
</dbReference>